<dbReference type="AlphaFoldDB" id="W2Y2U8"/>
<dbReference type="Proteomes" id="UP000018948">
    <property type="component" value="Unassembled WGS sequence"/>
</dbReference>
<protein>
    <submittedName>
        <fullName evidence="1">Uncharacterized protein</fullName>
    </submittedName>
</protein>
<gene>
    <name evidence="1" type="ORF">F442_21743</name>
</gene>
<name>W2Y2U8_PHYNI</name>
<accession>W2Y2U8</accession>
<dbReference type="EMBL" id="ANIY01004496">
    <property type="protein sequence ID" value="ETP29042.1"/>
    <property type="molecule type" value="Genomic_DNA"/>
</dbReference>
<evidence type="ECO:0000313" key="2">
    <source>
        <dbReference type="Proteomes" id="UP000018948"/>
    </source>
</evidence>
<evidence type="ECO:0000313" key="1">
    <source>
        <dbReference type="EMBL" id="ETP29042.1"/>
    </source>
</evidence>
<comment type="caution">
    <text evidence="1">The sequence shown here is derived from an EMBL/GenBank/DDBJ whole genome shotgun (WGS) entry which is preliminary data.</text>
</comment>
<organism evidence="1 2">
    <name type="scientific">Phytophthora nicotianae P10297</name>
    <dbReference type="NCBI Taxonomy" id="1317064"/>
    <lineage>
        <taxon>Eukaryota</taxon>
        <taxon>Sar</taxon>
        <taxon>Stramenopiles</taxon>
        <taxon>Oomycota</taxon>
        <taxon>Peronosporomycetes</taxon>
        <taxon>Peronosporales</taxon>
        <taxon>Peronosporaceae</taxon>
        <taxon>Phytophthora</taxon>
    </lineage>
</organism>
<reference evidence="1 2" key="1">
    <citation type="submission" date="2013-11" db="EMBL/GenBank/DDBJ databases">
        <title>The Genome Sequence of Phytophthora parasitica P10297.</title>
        <authorList>
            <consortium name="The Broad Institute Genomics Platform"/>
            <person name="Russ C."/>
            <person name="Tyler B."/>
            <person name="Panabieres F."/>
            <person name="Shan W."/>
            <person name="Tripathy S."/>
            <person name="Grunwald N."/>
            <person name="Machado M."/>
            <person name="Johnson C.S."/>
            <person name="Walker B."/>
            <person name="Young S.K."/>
            <person name="Zeng Q."/>
            <person name="Gargeya S."/>
            <person name="Fitzgerald M."/>
            <person name="Haas B."/>
            <person name="Abouelleil A."/>
            <person name="Allen A.W."/>
            <person name="Alvarado L."/>
            <person name="Arachchi H.M."/>
            <person name="Berlin A.M."/>
            <person name="Chapman S.B."/>
            <person name="Gainer-Dewar J."/>
            <person name="Goldberg J."/>
            <person name="Griggs A."/>
            <person name="Gujja S."/>
            <person name="Hansen M."/>
            <person name="Howarth C."/>
            <person name="Imamovic A."/>
            <person name="Ireland A."/>
            <person name="Larimer J."/>
            <person name="McCowan C."/>
            <person name="Murphy C."/>
            <person name="Pearson M."/>
            <person name="Poon T.W."/>
            <person name="Priest M."/>
            <person name="Roberts A."/>
            <person name="Saif S."/>
            <person name="Shea T."/>
            <person name="Sisk P."/>
            <person name="Sykes S."/>
            <person name="Wortman J."/>
            <person name="Nusbaum C."/>
            <person name="Birren B."/>
        </authorList>
    </citation>
    <scope>NUCLEOTIDE SEQUENCE [LARGE SCALE GENOMIC DNA]</scope>
    <source>
        <strain evidence="1 2">P10297</strain>
    </source>
</reference>
<proteinExistence type="predicted"/>
<sequence>MSTSSNALEDALQGEQPDSLRLKQDTQIRAIVQTFHSTIIQYRGHYITVRPRLV</sequence>